<protein>
    <submittedName>
        <fullName evidence="3">S41 family peptidase</fullName>
    </submittedName>
</protein>
<feature type="domain" description="Tail specific protease" evidence="2">
    <location>
        <begin position="208"/>
        <end position="445"/>
    </location>
</feature>
<evidence type="ECO:0000313" key="4">
    <source>
        <dbReference type="Proteomes" id="UP001589734"/>
    </source>
</evidence>
<evidence type="ECO:0000256" key="1">
    <source>
        <dbReference type="SAM" id="SignalP"/>
    </source>
</evidence>
<dbReference type="SUPFAM" id="SSF52096">
    <property type="entry name" value="ClpP/crotonase"/>
    <property type="match status" value="1"/>
</dbReference>
<organism evidence="3 4">
    <name type="scientific">Flavobacterium procerum</name>
    <dbReference type="NCBI Taxonomy" id="1455569"/>
    <lineage>
        <taxon>Bacteria</taxon>
        <taxon>Pseudomonadati</taxon>
        <taxon>Bacteroidota</taxon>
        <taxon>Flavobacteriia</taxon>
        <taxon>Flavobacteriales</taxon>
        <taxon>Flavobacteriaceae</taxon>
        <taxon>Flavobacterium</taxon>
    </lineage>
</organism>
<proteinExistence type="predicted"/>
<gene>
    <name evidence="3" type="ORF">ACFFLS_05330</name>
</gene>
<feature type="signal peptide" evidence="1">
    <location>
        <begin position="1"/>
        <end position="19"/>
    </location>
</feature>
<dbReference type="Gene3D" id="3.90.226.10">
    <property type="entry name" value="2-enoyl-CoA Hydratase, Chain A, domain 1"/>
    <property type="match status" value="1"/>
</dbReference>
<feature type="chain" id="PRO_5047341394" evidence="1">
    <location>
        <begin position="20"/>
        <end position="469"/>
    </location>
</feature>
<dbReference type="RefSeq" id="WP_379682356.1">
    <property type="nucleotide sequence ID" value="NZ_JBHLYW010000006.1"/>
</dbReference>
<evidence type="ECO:0000259" key="2">
    <source>
        <dbReference type="SMART" id="SM00245"/>
    </source>
</evidence>
<name>A0ABV6BPB6_9FLAO</name>
<dbReference type="InterPro" id="IPR029045">
    <property type="entry name" value="ClpP/crotonase-like_dom_sf"/>
</dbReference>
<dbReference type="Pfam" id="PF03572">
    <property type="entry name" value="Peptidase_S41"/>
    <property type="match status" value="1"/>
</dbReference>
<dbReference type="EMBL" id="JBHLYW010000006">
    <property type="protein sequence ID" value="MFC0076451.1"/>
    <property type="molecule type" value="Genomic_DNA"/>
</dbReference>
<sequence>MKYKFLLLIVSLLSNFSFGQNSSTKLSNQAVKDDFDYLYQSLQATHYNLFAFQNREKYDELFLQLKSNLTTDSLDLLETISLYQRLVSFANTGHCEIDYPAKPYIEYAYSGGTVFPLELAFENEKVYIRRNFSTNKQIPIGDELLTIDKVPIDEIRKQLYPFVSAERDYFKNAKIEFWSFPRLFFQLNGRKDNWQIQVKNKNNEIINTEVSSISVMDYETNRNGEIVNPKKALKFYGDVAYLNAGQFGSNEANGEKLFKNFIDSTFTVIKEHNAKNLIIDLRNNPGGHNAYSDYLISYFANKPFKWYSEFSVKTSKILKEHTTLQADTTDEYSRNILRNPDGQIFKYDFPPHNPVEKSKRFNGKVYILVNRQTYSMAAVSAALIQDYKFGKIVGEETGDVPTLYASQFSYTLPKSGIIVKVPKSYIVRVNGNKKLEGVKPDIYIQDHLLDEKDEILNGLIIRLEETTNR</sequence>
<reference evidence="3 4" key="1">
    <citation type="submission" date="2024-09" db="EMBL/GenBank/DDBJ databases">
        <authorList>
            <person name="Sun Q."/>
            <person name="Mori K."/>
        </authorList>
    </citation>
    <scope>NUCLEOTIDE SEQUENCE [LARGE SCALE GENOMIC DNA]</scope>
    <source>
        <strain evidence="3 4">CGMCC 1.12926</strain>
    </source>
</reference>
<dbReference type="Proteomes" id="UP001589734">
    <property type="component" value="Unassembled WGS sequence"/>
</dbReference>
<dbReference type="InterPro" id="IPR005151">
    <property type="entry name" value="Tail-specific_protease"/>
</dbReference>
<keyword evidence="4" id="KW-1185">Reference proteome</keyword>
<dbReference type="SMART" id="SM00245">
    <property type="entry name" value="TSPc"/>
    <property type="match status" value="1"/>
</dbReference>
<keyword evidence="1" id="KW-0732">Signal</keyword>
<evidence type="ECO:0000313" key="3">
    <source>
        <dbReference type="EMBL" id="MFC0076451.1"/>
    </source>
</evidence>
<accession>A0ABV6BPB6</accession>
<dbReference type="PANTHER" id="PTHR32060:SF30">
    <property type="entry name" value="CARBOXY-TERMINAL PROCESSING PROTEASE CTPA"/>
    <property type="match status" value="1"/>
</dbReference>
<comment type="caution">
    <text evidence="3">The sequence shown here is derived from an EMBL/GenBank/DDBJ whole genome shotgun (WGS) entry which is preliminary data.</text>
</comment>
<dbReference type="PANTHER" id="PTHR32060">
    <property type="entry name" value="TAIL-SPECIFIC PROTEASE"/>
    <property type="match status" value="1"/>
</dbReference>